<name>A0AAJ1M9S4_LIMMU</name>
<feature type="domain" description="HTH lysR-type" evidence="5">
    <location>
        <begin position="12"/>
        <end position="55"/>
    </location>
</feature>
<dbReference type="EMBL" id="JAQONE010000011">
    <property type="protein sequence ID" value="MDC2829211.1"/>
    <property type="molecule type" value="Genomic_DNA"/>
</dbReference>
<dbReference type="PANTHER" id="PTHR30346:SF28">
    <property type="entry name" value="HTH-TYPE TRANSCRIPTIONAL REGULATOR CYNR"/>
    <property type="match status" value="1"/>
</dbReference>
<dbReference type="GO" id="GO:0032993">
    <property type="term" value="C:protein-DNA complex"/>
    <property type="evidence" value="ECO:0007669"/>
    <property type="project" value="TreeGrafter"/>
</dbReference>
<evidence type="ECO:0000313" key="7">
    <source>
        <dbReference type="Proteomes" id="UP001220670"/>
    </source>
</evidence>
<dbReference type="RefSeq" id="WP_272208482.1">
    <property type="nucleotide sequence ID" value="NZ_JAQOMV010000021.1"/>
</dbReference>
<dbReference type="InterPro" id="IPR036390">
    <property type="entry name" value="WH_DNA-bd_sf"/>
</dbReference>
<dbReference type="AlphaFoldDB" id="A0AAJ1M9S4"/>
<evidence type="ECO:0000313" key="6">
    <source>
        <dbReference type="EMBL" id="MDC2829211.1"/>
    </source>
</evidence>
<accession>A0AAJ1M9S4</accession>
<dbReference type="Gene3D" id="1.10.10.10">
    <property type="entry name" value="Winged helix-like DNA-binding domain superfamily/Winged helix DNA-binding domain"/>
    <property type="match status" value="1"/>
</dbReference>
<evidence type="ECO:0000256" key="2">
    <source>
        <dbReference type="ARBA" id="ARBA00023015"/>
    </source>
</evidence>
<dbReference type="Proteomes" id="UP001220670">
    <property type="component" value="Unassembled WGS sequence"/>
</dbReference>
<comment type="similarity">
    <text evidence="1">Belongs to the LysR transcriptional regulatory family.</text>
</comment>
<protein>
    <submittedName>
        <fullName evidence="6">LysR family transcriptional regulator</fullName>
    </submittedName>
</protein>
<keyword evidence="3" id="KW-0238">DNA-binding</keyword>
<reference evidence="6" key="1">
    <citation type="submission" date="2023-01" db="EMBL/GenBank/DDBJ databases">
        <title>Genome analysis of 13 Lactobacillus isolated from gut of wild boar.</title>
        <authorList>
            <person name="Papp P."/>
            <person name="Libisch B."/>
            <person name="Nagy T."/>
            <person name="Olasz F."/>
        </authorList>
    </citation>
    <scope>NUCLEOTIDE SEQUENCE</scope>
    <source>
        <strain evidence="6">F146</strain>
    </source>
</reference>
<evidence type="ECO:0000256" key="4">
    <source>
        <dbReference type="ARBA" id="ARBA00023163"/>
    </source>
</evidence>
<evidence type="ECO:0000256" key="3">
    <source>
        <dbReference type="ARBA" id="ARBA00023125"/>
    </source>
</evidence>
<dbReference type="PRINTS" id="PR00039">
    <property type="entry name" value="HTHLYSR"/>
</dbReference>
<dbReference type="InterPro" id="IPR036388">
    <property type="entry name" value="WH-like_DNA-bd_sf"/>
</dbReference>
<evidence type="ECO:0000259" key="5">
    <source>
        <dbReference type="PROSITE" id="PS50931"/>
    </source>
</evidence>
<proteinExistence type="inferred from homology"/>
<keyword evidence="4" id="KW-0804">Transcription</keyword>
<dbReference type="GO" id="GO:0003700">
    <property type="term" value="F:DNA-binding transcription factor activity"/>
    <property type="evidence" value="ECO:0007669"/>
    <property type="project" value="InterPro"/>
</dbReference>
<dbReference type="SUPFAM" id="SSF46785">
    <property type="entry name" value="Winged helix' DNA-binding domain"/>
    <property type="match status" value="1"/>
</dbReference>
<dbReference type="InterPro" id="IPR000847">
    <property type="entry name" value="LysR_HTH_N"/>
</dbReference>
<dbReference type="GO" id="GO:0003677">
    <property type="term" value="F:DNA binding"/>
    <property type="evidence" value="ECO:0007669"/>
    <property type="project" value="UniProtKB-KW"/>
</dbReference>
<dbReference type="Pfam" id="PF00126">
    <property type="entry name" value="HTH_1"/>
    <property type="match status" value="1"/>
</dbReference>
<dbReference type="PANTHER" id="PTHR30346">
    <property type="entry name" value="TRANSCRIPTIONAL DUAL REGULATOR HCAR-RELATED"/>
    <property type="match status" value="1"/>
</dbReference>
<evidence type="ECO:0000256" key="1">
    <source>
        <dbReference type="ARBA" id="ARBA00009437"/>
    </source>
</evidence>
<keyword evidence="2" id="KW-0805">Transcription regulation</keyword>
<sequence length="294" mass="33649">MNCWPNWLPLYGTLSATAEHLMIAQPTVTRGMKRLEEELGVTLFDRSISNHIKLNDTGLLAANEAAKLLKEVDDFTDKILNFDRLKYKFTVASMIPGPLGFLNALKDQIAVQLVINWELINPERVAAELSNLKEKVIFTDHEIINDEFESLYLGREYLKLEIDSFNPLAQKEAVTFKDLTRLTFLVLRDVGTWRGIVEDNIPQADFLSQNSVNAMTTISQYSRFPFFVSNLTQNLPDTVERFKGGDRVMVKIDDPNNQMEIYGTYLKRERCTVQPLLKAPYLGHQSSTELFSYN</sequence>
<comment type="caution">
    <text evidence="6">The sequence shown here is derived from an EMBL/GenBank/DDBJ whole genome shotgun (WGS) entry which is preliminary data.</text>
</comment>
<dbReference type="PROSITE" id="PS50931">
    <property type="entry name" value="HTH_LYSR"/>
    <property type="match status" value="1"/>
</dbReference>
<organism evidence="6 7">
    <name type="scientific">Limosilactobacillus mucosae</name>
    <name type="common">Lactobacillus mucosae</name>
    <dbReference type="NCBI Taxonomy" id="97478"/>
    <lineage>
        <taxon>Bacteria</taxon>
        <taxon>Bacillati</taxon>
        <taxon>Bacillota</taxon>
        <taxon>Bacilli</taxon>
        <taxon>Lactobacillales</taxon>
        <taxon>Lactobacillaceae</taxon>
        <taxon>Limosilactobacillus</taxon>
    </lineage>
</organism>
<gene>
    <name evidence="6" type="ORF">PO250_02580</name>
</gene>